<reference evidence="2" key="1">
    <citation type="submission" date="2025-05" db="UniProtKB">
        <authorList>
            <consortium name="RefSeq"/>
        </authorList>
    </citation>
    <scope>NUCLEOTIDE SEQUENCE [LARGE SCALE GENOMIC DNA]</scope>
    <source>
        <strain evidence="2">14028-0561.14</strain>
    </source>
</reference>
<feature type="chain" id="PRO_5027595316" evidence="1">
    <location>
        <begin position="22"/>
        <end position="151"/>
    </location>
</feature>
<reference evidence="3" key="2">
    <citation type="submission" date="2025-08" db="UniProtKB">
        <authorList>
            <consortium name="RefSeq"/>
        </authorList>
    </citation>
    <scope>IDENTIFICATION</scope>
    <source>
        <strain evidence="3">14028-0561.14</strain>
        <tissue evidence="3">Whole fly</tissue>
    </source>
</reference>
<dbReference type="AlphaFoldDB" id="A0A6P4I674"/>
<sequence>MPPTAIYISVLLLSCPQLQLTRVSPRSESLKELHKQDESSTASAALQFGEDIRGWAQDLEQLGLDMAQFVEQCRQPGSDCQQRHVLRQLRVLLHGYTELKARLEALEIKYVRRISDQETMDATLRKVKEVLREYDETFHMLKAKTYKLVGQ</sequence>
<feature type="signal peptide" evidence="1">
    <location>
        <begin position="1"/>
        <end position="21"/>
    </location>
</feature>
<dbReference type="Proteomes" id="UP001652661">
    <property type="component" value="Chromosome 2L"/>
</dbReference>
<dbReference type="RefSeq" id="XP_017019329.1">
    <property type="nucleotide sequence ID" value="XM_017163840.3"/>
</dbReference>
<evidence type="ECO:0000313" key="2">
    <source>
        <dbReference type="Proteomes" id="UP001652661"/>
    </source>
</evidence>
<gene>
    <name evidence="3" type="primary">LOC108072616</name>
</gene>
<keyword evidence="1" id="KW-0732">Signal</keyword>
<keyword evidence="2" id="KW-1185">Reference proteome</keyword>
<organism evidence="2 3">
    <name type="scientific">Drosophila kikkawai</name>
    <name type="common">Fruit fly</name>
    <dbReference type="NCBI Taxonomy" id="30033"/>
    <lineage>
        <taxon>Eukaryota</taxon>
        <taxon>Metazoa</taxon>
        <taxon>Ecdysozoa</taxon>
        <taxon>Arthropoda</taxon>
        <taxon>Hexapoda</taxon>
        <taxon>Insecta</taxon>
        <taxon>Pterygota</taxon>
        <taxon>Neoptera</taxon>
        <taxon>Endopterygota</taxon>
        <taxon>Diptera</taxon>
        <taxon>Brachycera</taxon>
        <taxon>Muscomorpha</taxon>
        <taxon>Ephydroidea</taxon>
        <taxon>Drosophilidae</taxon>
        <taxon>Drosophila</taxon>
        <taxon>Sophophora</taxon>
    </lineage>
</organism>
<dbReference type="GeneID" id="108072616"/>
<proteinExistence type="predicted"/>
<dbReference type="OrthoDB" id="7865362at2759"/>
<accession>A0A6P4I674</accession>
<evidence type="ECO:0000313" key="3">
    <source>
        <dbReference type="RefSeq" id="XP_017019329.1"/>
    </source>
</evidence>
<evidence type="ECO:0000256" key="1">
    <source>
        <dbReference type="SAM" id="SignalP"/>
    </source>
</evidence>
<name>A0A6P4I674_DROKI</name>
<protein>
    <submittedName>
        <fullName evidence="3">Uncharacterized protein isoform X1</fullName>
    </submittedName>
</protein>